<dbReference type="OMA" id="ALFRYMK"/>
<dbReference type="PROSITE" id="PS00122">
    <property type="entry name" value="CARBOXYLESTERASE_B_1"/>
    <property type="match status" value="1"/>
</dbReference>
<dbReference type="InterPro" id="IPR019819">
    <property type="entry name" value="Carboxylesterase_B_CS"/>
</dbReference>
<keyword evidence="6" id="KW-1185">Reference proteome</keyword>
<dbReference type="SUPFAM" id="SSF53474">
    <property type="entry name" value="alpha/beta-Hydrolases"/>
    <property type="match status" value="1"/>
</dbReference>
<dbReference type="Pfam" id="PF00135">
    <property type="entry name" value="COesterase"/>
    <property type="match status" value="3"/>
</dbReference>
<feature type="domain" description="Carboxylesterase type B" evidence="4">
    <location>
        <begin position="156"/>
        <end position="223"/>
    </location>
</feature>
<dbReference type="EMBL" id="LUGG01000003">
    <property type="protein sequence ID" value="OBZ76977.1"/>
    <property type="molecule type" value="Genomic_DNA"/>
</dbReference>
<dbReference type="Gene3D" id="3.40.50.1820">
    <property type="entry name" value="alpha/beta hydrolase"/>
    <property type="match status" value="2"/>
</dbReference>
<dbReference type="Proteomes" id="UP000092993">
    <property type="component" value="Unassembled WGS sequence"/>
</dbReference>
<dbReference type="STRING" id="5627.A0A1C7MK07"/>
<dbReference type="EC" id="3.1.1.-" evidence="3"/>
<organism evidence="5 6">
    <name type="scientific">Grifola frondosa</name>
    <name type="common">Maitake</name>
    <name type="synonym">Polyporus frondosus</name>
    <dbReference type="NCBI Taxonomy" id="5627"/>
    <lineage>
        <taxon>Eukaryota</taxon>
        <taxon>Fungi</taxon>
        <taxon>Dikarya</taxon>
        <taxon>Basidiomycota</taxon>
        <taxon>Agaricomycotina</taxon>
        <taxon>Agaricomycetes</taxon>
        <taxon>Polyporales</taxon>
        <taxon>Grifolaceae</taxon>
        <taxon>Grifola</taxon>
    </lineage>
</organism>
<dbReference type="InterPro" id="IPR029058">
    <property type="entry name" value="AB_hydrolase_fold"/>
</dbReference>
<feature type="chain" id="PRO_5008810966" description="Carboxylic ester hydrolase" evidence="3">
    <location>
        <begin position="20"/>
        <end position="502"/>
    </location>
</feature>
<dbReference type="InterPro" id="IPR050309">
    <property type="entry name" value="Type-B_Carboxylest/Lipase"/>
</dbReference>
<keyword evidence="2 3" id="KW-0378">Hydrolase</keyword>
<dbReference type="PROSITE" id="PS00941">
    <property type="entry name" value="CARBOXYLESTERASE_B_2"/>
    <property type="match status" value="1"/>
</dbReference>
<sequence>MRLSRLGFISFLISACVSAPQVQLGQTILIGRSIAYPNLAEQEFFGGIPFAEAPVRSLRFSPPVLKSSLNVSSFDASNFGAPCPQLGSPANISEDCLTINVLRPAGLSVGSALPVMAFVYGGGFSGGTRPHTMQLSWLGKVLHEEGAEAASRGALNLGLKDQLTAMQWIHDKIATFGGDPAKVTIFGESAGAISIALLFLNSGLEHLARAAILESGSQATTPAFPAERRELTLGLLNAYVAATKESHEVFPFVPTIDGPGGVVPDLPSNLLAAGKFSRLPFIAGTNQDEGTAFISTSVSNVQDIRDFVVGESFPSSNGQASAQFNTVVDLLLEFYPDDAALGSPFGTGNNTFGLSSQYKRLAAIASDNLFHCPQKSLDTGCEQIWSKTFVYLFEDPQAVPADQPFLGVTHGSELPYVYGATAMSGLAPANALSVAMMDYWISFAVDLDPNDGRGSLRPTWKQYTPVNEVLLQLNGENTTHIQDTFRSAQFSFINGVPSVLGH</sequence>
<comment type="caution">
    <text evidence="5">The sequence shown here is derived from an EMBL/GenBank/DDBJ whole genome shotgun (WGS) entry which is preliminary data.</text>
</comment>
<dbReference type="AlphaFoldDB" id="A0A1C7MK07"/>
<protein>
    <recommendedName>
        <fullName evidence="3">Carboxylic ester hydrolase</fullName>
        <ecNumber evidence="3">3.1.1.-</ecNumber>
    </recommendedName>
</protein>
<comment type="similarity">
    <text evidence="1 3">Belongs to the type-B carboxylesterase/lipase family.</text>
</comment>
<feature type="signal peptide" evidence="3">
    <location>
        <begin position="1"/>
        <end position="19"/>
    </location>
</feature>
<evidence type="ECO:0000256" key="3">
    <source>
        <dbReference type="RuleBase" id="RU361235"/>
    </source>
</evidence>
<evidence type="ECO:0000313" key="6">
    <source>
        <dbReference type="Proteomes" id="UP000092993"/>
    </source>
</evidence>
<dbReference type="PROSITE" id="PS51257">
    <property type="entry name" value="PROKAR_LIPOPROTEIN"/>
    <property type="match status" value="1"/>
</dbReference>
<name>A0A1C7MK07_GRIFR</name>
<evidence type="ECO:0000256" key="2">
    <source>
        <dbReference type="ARBA" id="ARBA00022801"/>
    </source>
</evidence>
<evidence type="ECO:0000259" key="4">
    <source>
        <dbReference type="Pfam" id="PF00135"/>
    </source>
</evidence>
<feature type="domain" description="Carboxylesterase type B" evidence="4">
    <location>
        <begin position="19"/>
        <end position="129"/>
    </location>
</feature>
<dbReference type="InterPro" id="IPR019826">
    <property type="entry name" value="Carboxylesterase_B_AS"/>
</dbReference>
<feature type="domain" description="Carboxylesterase type B" evidence="4">
    <location>
        <begin position="236"/>
        <end position="492"/>
    </location>
</feature>
<gene>
    <name evidence="5" type="primary">LIP2_6</name>
    <name evidence="5" type="ORF">A0H81_03419</name>
</gene>
<keyword evidence="3" id="KW-0732">Signal</keyword>
<evidence type="ECO:0000256" key="1">
    <source>
        <dbReference type="ARBA" id="ARBA00005964"/>
    </source>
</evidence>
<evidence type="ECO:0000313" key="5">
    <source>
        <dbReference type="EMBL" id="OBZ76977.1"/>
    </source>
</evidence>
<proteinExistence type="inferred from homology"/>
<dbReference type="OrthoDB" id="408631at2759"/>
<dbReference type="GO" id="GO:0016787">
    <property type="term" value="F:hydrolase activity"/>
    <property type="evidence" value="ECO:0007669"/>
    <property type="project" value="UniProtKB-KW"/>
</dbReference>
<dbReference type="InterPro" id="IPR002018">
    <property type="entry name" value="CarbesteraseB"/>
</dbReference>
<reference evidence="5 6" key="1">
    <citation type="submission" date="2016-03" db="EMBL/GenBank/DDBJ databases">
        <title>Whole genome sequencing of Grifola frondosa 9006-11.</title>
        <authorList>
            <person name="Min B."/>
            <person name="Park H."/>
            <person name="Kim J.-G."/>
            <person name="Cho H."/>
            <person name="Oh Y.-L."/>
            <person name="Kong W.-S."/>
            <person name="Choi I.-G."/>
        </authorList>
    </citation>
    <scope>NUCLEOTIDE SEQUENCE [LARGE SCALE GENOMIC DNA]</scope>
    <source>
        <strain evidence="5 6">9006-11</strain>
    </source>
</reference>
<dbReference type="PANTHER" id="PTHR11559">
    <property type="entry name" value="CARBOXYLESTERASE"/>
    <property type="match status" value="1"/>
</dbReference>
<accession>A0A1C7MK07</accession>